<gene>
    <name evidence="1" type="ORF">BpHYR1_002633</name>
</gene>
<evidence type="ECO:0000313" key="1">
    <source>
        <dbReference type="EMBL" id="RNA13701.1"/>
    </source>
</evidence>
<dbReference type="EMBL" id="REGN01005342">
    <property type="protein sequence ID" value="RNA13701.1"/>
    <property type="molecule type" value="Genomic_DNA"/>
</dbReference>
<comment type="caution">
    <text evidence="1">The sequence shown here is derived from an EMBL/GenBank/DDBJ whole genome shotgun (WGS) entry which is preliminary data.</text>
</comment>
<sequence length="74" mass="8487">MIQFSSFENNSLSSSCSSTILFECSFTQEIPLLIEKNRNILIIKLRIQIINNCANSEISNHLLDMSCQFERMAI</sequence>
<name>A0A3M7QRJ8_BRAPC</name>
<accession>A0A3M7QRJ8</accession>
<evidence type="ECO:0000313" key="2">
    <source>
        <dbReference type="Proteomes" id="UP000276133"/>
    </source>
</evidence>
<dbReference type="AlphaFoldDB" id="A0A3M7QRJ8"/>
<keyword evidence="2" id="KW-1185">Reference proteome</keyword>
<reference evidence="1 2" key="1">
    <citation type="journal article" date="2018" name="Sci. Rep.">
        <title>Genomic signatures of local adaptation to the degree of environmental predictability in rotifers.</title>
        <authorList>
            <person name="Franch-Gras L."/>
            <person name="Hahn C."/>
            <person name="Garcia-Roger E.M."/>
            <person name="Carmona M.J."/>
            <person name="Serra M."/>
            <person name="Gomez A."/>
        </authorList>
    </citation>
    <scope>NUCLEOTIDE SEQUENCE [LARGE SCALE GENOMIC DNA]</scope>
    <source>
        <strain evidence="1">HYR1</strain>
    </source>
</reference>
<organism evidence="1 2">
    <name type="scientific">Brachionus plicatilis</name>
    <name type="common">Marine rotifer</name>
    <name type="synonym">Brachionus muelleri</name>
    <dbReference type="NCBI Taxonomy" id="10195"/>
    <lineage>
        <taxon>Eukaryota</taxon>
        <taxon>Metazoa</taxon>
        <taxon>Spiralia</taxon>
        <taxon>Gnathifera</taxon>
        <taxon>Rotifera</taxon>
        <taxon>Eurotatoria</taxon>
        <taxon>Monogononta</taxon>
        <taxon>Pseudotrocha</taxon>
        <taxon>Ploima</taxon>
        <taxon>Brachionidae</taxon>
        <taxon>Brachionus</taxon>
    </lineage>
</organism>
<dbReference type="Proteomes" id="UP000276133">
    <property type="component" value="Unassembled WGS sequence"/>
</dbReference>
<proteinExistence type="predicted"/>
<protein>
    <submittedName>
        <fullName evidence="1">Uncharacterized protein</fullName>
    </submittedName>
</protein>